<dbReference type="AlphaFoldDB" id="A0A5J6PVV1"/>
<protein>
    <recommendedName>
        <fullName evidence="4">RiboL-PSP-HEPN domain-containing protein</fullName>
    </recommendedName>
</protein>
<proteinExistence type="predicted"/>
<dbReference type="RefSeq" id="WP_151051626.1">
    <property type="nucleotide sequence ID" value="NZ_CP031700.1"/>
</dbReference>
<dbReference type="Proteomes" id="UP000325713">
    <property type="component" value="Chromosome"/>
</dbReference>
<feature type="coiled-coil region" evidence="1">
    <location>
        <begin position="205"/>
        <end position="232"/>
    </location>
</feature>
<evidence type="ECO:0000256" key="1">
    <source>
        <dbReference type="SAM" id="Coils"/>
    </source>
</evidence>
<keyword evidence="3" id="KW-1185">Reference proteome</keyword>
<dbReference type="KEGG" id="nzl:D0T92_07485"/>
<organism evidence="2 3">
    <name type="scientific">Neisseria zalophi</name>
    <dbReference type="NCBI Taxonomy" id="640030"/>
    <lineage>
        <taxon>Bacteria</taxon>
        <taxon>Pseudomonadati</taxon>
        <taxon>Pseudomonadota</taxon>
        <taxon>Betaproteobacteria</taxon>
        <taxon>Neisseriales</taxon>
        <taxon>Neisseriaceae</taxon>
        <taxon>Neisseria</taxon>
    </lineage>
</organism>
<evidence type="ECO:0000313" key="3">
    <source>
        <dbReference type="Proteomes" id="UP000325713"/>
    </source>
</evidence>
<keyword evidence="1" id="KW-0175">Coiled coil</keyword>
<evidence type="ECO:0008006" key="4">
    <source>
        <dbReference type="Google" id="ProtNLM"/>
    </source>
</evidence>
<gene>
    <name evidence="2" type="ORF">D0T92_07485</name>
</gene>
<accession>A0A5J6PVV1</accession>
<sequence>MTLNKENLYQIYQNNLLGAENQLSIIEEICKQKRAQYYISKCEKHAANDYISSTRLYALLLANWFEVKLFKIINENSSAAFKPNEVEQIQECRSISEKWQATYKISIEKIMQKGLNNFDNINIQDLSNIFQSDYFIEIENLIQIRNKLAHGQWNIQLNHKQTNINNSLKFLDKYQSYSHLKLLRSKLEKISKIIETIVIYKDKENKNFSKILNKLKNEIDNIDSRLNNINDEKNSQTKINQLLKIKSITKNYYNQKRATK</sequence>
<reference evidence="2 3" key="1">
    <citation type="submission" date="2018-08" db="EMBL/GenBank/DDBJ databases">
        <title>Neisseria zalophi ATCC BAA-2455 complete genome.</title>
        <authorList>
            <person name="Veseli I.A."/>
            <person name="Buttler R."/>
            <person name="Mascarenhas dos Santos A.C."/>
            <person name="Pombert J.-F."/>
        </authorList>
    </citation>
    <scope>NUCLEOTIDE SEQUENCE [LARGE SCALE GENOMIC DNA]</scope>
    <source>
        <strain evidence="2 3">ATCC BAA-2455</strain>
    </source>
</reference>
<name>A0A5J6PVV1_9NEIS</name>
<evidence type="ECO:0000313" key="2">
    <source>
        <dbReference type="EMBL" id="QEY26384.1"/>
    </source>
</evidence>
<dbReference type="OrthoDB" id="3035407at2"/>
<dbReference type="EMBL" id="CP031700">
    <property type="protein sequence ID" value="QEY26384.1"/>
    <property type="molecule type" value="Genomic_DNA"/>
</dbReference>